<keyword evidence="3" id="KW-1185">Reference proteome</keyword>
<dbReference type="Proteomes" id="UP001642483">
    <property type="component" value="Unassembled WGS sequence"/>
</dbReference>
<proteinExistence type="predicted"/>
<accession>A0ABP0EW74</accession>
<comment type="caution">
    <text evidence="2">The sequence shown here is derived from an EMBL/GenBank/DDBJ whole genome shotgun (WGS) entry which is preliminary data.</text>
</comment>
<gene>
    <name evidence="2" type="ORF">CVLEPA_LOCUS726</name>
</gene>
<evidence type="ECO:0000313" key="3">
    <source>
        <dbReference type="Proteomes" id="UP001642483"/>
    </source>
</evidence>
<reference evidence="2 3" key="1">
    <citation type="submission" date="2024-02" db="EMBL/GenBank/DDBJ databases">
        <authorList>
            <person name="Daric V."/>
            <person name="Darras S."/>
        </authorList>
    </citation>
    <scope>NUCLEOTIDE SEQUENCE [LARGE SCALE GENOMIC DNA]</scope>
</reference>
<name>A0ABP0EW74_CLALP</name>
<sequence length="176" mass="20551">MKAKLILCLLCGLSVLETTYSLHEDEIQAQYITMEDYLDQVTASVDSELEDNSMMGHKPPNRWYSLPTPKDKSTHDRHEGIIAFKMNVVEKGLAILLEEHYNYLLKLRRQLKKLNNMYPDRIDMWPIHRALLQDGGNMSDSIHHLNSFAWEQPEWMEGIFEEMEGLRMELEDLLGA</sequence>
<keyword evidence="1" id="KW-0732">Signal</keyword>
<dbReference type="EMBL" id="CAWYQH010000001">
    <property type="protein sequence ID" value="CAK8671680.1"/>
    <property type="molecule type" value="Genomic_DNA"/>
</dbReference>
<evidence type="ECO:0000256" key="1">
    <source>
        <dbReference type="SAM" id="SignalP"/>
    </source>
</evidence>
<feature type="chain" id="PRO_5045038742" evidence="1">
    <location>
        <begin position="22"/>
        <end position="176"/>
    </location>
</feature>
<feature type="signal peptide" evidence="1">
    <location>
        <begin position="1"/>
        <end position="21"/>
    </location>
</feature>
<protein>
    <submittedName>
        <fullName evidence="2">Uncharacterized protein</fullName>
    </submittedName>
</protein>
<organism evidence="2 3">
    <name type="scientific">Clavelina lepadiformis</name>
    <name type="common">Light-bulb sea squirt</name>
    <name type="synonym">Ascidia lepadiformis</name>
    <dbReference type="NCBI Taxonomy" id="159417"/>
    <lineage>
        <taxon>Eukaryota</taxon>
        <taxon>Metazoa</taxon>
        <taxon>Chordata</taxon>
        <taxon>Tunicata</taxon>
        <taxon>Ascidiacea</taxon>
        <taxon>Aplousobranchia</taxon>
        <taxon>Clavelinidae</taxon>
        <taxon>Clavelina</taxon>
    </lineage>
</organism>
<evidence type="ECO:0000313" key="2">
    <source>
        <dbReference type="EMBL" id="CAK8671680.1"/>
    </source>
</evidence>